<dbReference type="EMBL" id="ACCL02000032">
    <property type="protein sequence ID" value="EET58443.1"/>
    <property type="molecule type" value="Genomic_DNA"/>
</dbReference>
<dbReference type="NCBIfam" id="TIGR04350">
    <property type="entry name" value="C_S_lyase_PatB"/>
    <property type="match status" value="1"/>
</dbReference>
<name>C6LLQ2_9FIRM</name>
<dbReference type="eggNOG" id="COG1168">
    <property type="taxonomic scope" value="Bacteria"/>
</dbReference>
<keyword evidence="8" id="KW-1185">Reference proteome</keyword>
<comment type="similarity">
    <text evidence="5">Belongs to the class-II pyridoxal-phosphate-dependent aminotransferase family. MalY/PatB cystathionine beta-lyase subfamily.</text>
</comment>
<dbReference type="OrthoDB" id="9802872at2"/>
<comment type="cofactor">
    <cofactor evidence="1">
        <name>pyridoxal 5'-phosphate</name>
        <dbReference type="ChEBI" id="CHEBI:597326"/>
    </cofactor>
</comment>
<dbReference type="GO" id="GO:0030170">
    <property type="term" value="F:pyridoxal phosphate binding"/>
    <property type="evidence" value="ECO:0007669"/>
    <property type="project" value="InterPro"/>
</dbReference>
<evidence type="ECO:0000256" key="4">
    <source>
        <dbReference type="ARBA" id="ARBA00023239"/>
    </source>
</evidence>
<evidence type="ECO:0000313" key="8">
    <source>
        <dbReference type="Proteomes" id="UP000005561"/>
    </source>
</evidence>
<dbReference type="SUPFAM" id="SSF53383">
    <property type="entry name" value="PLP-dependent transferases"/>
    <property type="match status" value="1"/>
</dbReference>
<organism evidence="7 8">
    <name type="scientific">Marvinbryantia formatexigens DSM 14469</name>
    <dbReference type="NCBI Taxonomy" id="478749"/>
    <lineage>
        <taxon>Bacteria</taxon>
        <taxon>Bacillati</taxon>
        <taxon>Bacillota</taxon>
        <taxon>Clostridia</taxon>
        <taxon>Lachnospirales</taxon>
        <taxon>Lachnospiraceae</taxon>
        <taxon>Marvinbryantia</taxon>
    </lineage>
</organism>
<evidence type="ECO:0000256" key="1">
    <source>
        <dbReference type="ARBA" id="ARBA00001933"/>
    </source>
</evidence>
<dbReference type="InterPro" id="IPR004839">
    <property type="entry name" value="Aminotransferase_I/II_large"/>
</dbReference>
<dbReference type="STRING" id="168384.SAMN05660368_00246"/>
<evidence type="ECO:0000313" key="7">
    <source>
        <dbReference type="EMBL" id="EET58443.1"/>
    </source>
</evidence>
<comment type="caution">
    <text evidence="7">The sequence shown here is derived from an EMBL/GenBank/DDBJ whole genome shotgun (WGS) entry which is preliminary data.</text>
</comment>
<keyword evidence="3" id="KW-0663">Pyridoxal phosphate</keyword>
<gene>
    <name evidence="7" type="ORF">BRYFOR_09600</name>
</gene>
<dbReference type="InterPro" id="IPR015424">
    <property type="entry name" value="PyrdxlP-dep_Trfase"/>
</dbReference>
<dbReference type="Gene3D" id="3.90.1150.10">
    <property type="entry name" value="Aspartate Aminotransferase, domain 1"/>
    <property type="match status" value="1"/>
</dbReference>
<dbReference type="Pfam" id="PF00155">
    <property type="entry name" value="Aminotran_1_2"/>
    <property type="match status" value="1"/>
</dbReference>
<dbReference type="PANTHER" id="PTHR43525:SF1">
    <property type="entry name" value="PROTEIN MALY"/>
    <property type="match status" value="1"/>
</dbReference>
<dbReference type="AlphaFoldDB" id="C6LLQ2"/>
<dbReference type="CDD" id="cd00609">
    <property type="entry name" value="AAT_like"/>
    <property type="match status" value="1"/>
</dbReference>
<dbReference type="Gene3D" id="3.40.640.10">
    <property type="entry name" value="Type I PLP-dependent aspartate aminotransferase-like (Major domain)"/>
    <property type="match status" value="1"/>
</dbReference>
<reference evidence="7" key="1">
    <citation type="submission" date="2009-07" db="EMBL/GenBank/DDBJ databases">
        <authorList>
            <person name="Weinstock G."/>
            <person name="Sodergren E."/>
            <person name="Clifton S."/>
            <person name="Fulton L."/>
            <person name="Fulton B."/>
            <person name="Courtney L."/>
            <person name="Fronick C."/>
            <person name="Harrison M."/>
            <person name="Strong C."/>
            <person name="Farmer C."/>
            <person name="Delahaunty K."/>
            <person name="Markovic C."/>
            <person name="Hall O."/>
            <person name="Minx P."/>
            <person name="Tomlinson C."/>
            <person name="Mitreva M."/>
            <person name="Nelson J."/>
            <person name="Hou S."/>
            <person name="Wollam A."/>
            <person name="Pepin K.H."/>
            <person name="Johnson M."/>
            <person name="Bhonagiri V."/>
            <person name="Nash W.E."/>
            <person name="Warren W."/>
            <person name="Chinwalla A."/>
            <person name="Mardis E.R."/>
            <person name="Wilson R.K."/>
        </authorList>
    </citation>
    <scope>NUCLEOTIDE SEQUENCE [LARGE SCALE GENOMIC DNA]</scope>
    <source>
        <strain evidence="7">DSM 14469</strain>
    </source>
</reference>
<keyword evidence="7" id="KW-0808">Transferase</keyword>
<dbReference type="Proteomes" id="UP000005561">
    <property type="component" value="Unassembled WGS sequence"/>
</dbReference>
<accession>C6LLQ2</accession>
<protein>
    <recommendedName>
        <fullName evidence="2">cysteine-S-conjugate beta-lyase</fullName>
        <ecNumber evidence="2">4.4.1.13</ecNumber>
    </recommendedName>
</protein>
<dbReference type="GO" id="GO:0047804">
    <property type="term" value="F:cysteine-S-conjugate beta-lyase activity"/>
    <property type="evidence" value="ECO:0007669"/>
    <property type="project" value="UniProtKB-EC"/>
</dbReference>
<feature type="domain" description="Aminotransferase class I/classII large" evidence="6">
    <location>
        <begin position="32"/>
        <end position="378"/>
    </location>
</feature>
<dbReference type="InterPro" id="IPR015422">
    <property type="entry name" value="PyrdxlP-dep_Trfase_small"/>
</dbReference>
<dbReference type="InterPro" id="IPR051798">
    <property type="entry name" value="Class-II_PLP-Dep_Aminotrans"/>
</dbReference>
<dbReference type="InterPro" id="IPR015421">
    <property type="entry name" value="PyrdxlP-dep_Trfase_major"/>
</dbReference>
<dbReference type="PANTHER" id="PTHR43525">
    <property type="entry name" value="PROTEIN MALY"/>
    <property type="match status" value="1"/>
</dbReference>
<dbReference type="InterPro" id="IPR027619">
    <property type="entry name" value="C-S_lyase_PatB-like"/>
</dbReference>
<dbReference type="GO" id="GO:0008483">
    <property type="term" value="F:transaminase activity"/>
    <property type="evidence" value="ECO:0007669"/>
    <property type="project" value="UniProtKB-KW"/>
</dbReference>
<evidence type="ECO:0000259" key="6">
    <source>
        <dbReference type="Pfam" id="PF00155"/>
    </source>
</evidence>
<evidence type="ECO:0000256" key="5">
    <source>
        <dbReference type="ARBA" id="ARBA00037974"/>
    </source>
</evidence>
<dbReference type="RefSeq" id="WP_006864353.1">
    <property type="nucleotide sequence ID" value="NZ_ACCL02000032.1"/>
</dbReference>
<sequence length="402" mass="45284">MKYDFDEIIDRKNSNSMKWDVKDGELPMWVADMDFQTAPEIRKAITERAEHGVFGYSVIPDEWYQAYQDWWSKRHHFQIRKEWLMFVTGVVPAISSAVRKLTTPGEKILVQTPVYNIFFNSIVNNGRTVLESPLRYKDGAYEIDFERLEKDLADPQTTMMILCNPHNPVGKIWSRETLARIGGLCRKHHVIVLSDEIHCDLTAPGKEYVPFASASEDCREISITCIAPTKAFNLAGLQTAAVFVPNEGLRNKMYRAVNTDEVAEPNAFAVQAAVAAFTKGAPWLDALREYLEENKQYAKAFLEEQIGEIKPVASEATYLMWLDCRELSGDATEFARYLRDTTGLYVSEGRQYGKSGANFLRLNVACPKEVLTDGLQRLKKGGAAYKKAVAVVPAVASISGCR</sequence>
<keyword evidence="7" id="KW-0032">Aminotransferase</keyword>
<dbReference type="EC" id="4.4.1.13" evidence="2"/>
<evidence type="ECO:0000256" key="2">
    <source>
        <dbReference type="ARBA" id="ARBA00012224"/>
    </source>
</evidence>
<keyword evidence="4" id="KW-0456">Lyase</keyword>
<evidence type="ECO:0000256" key="3">
    <source>
        <dbReference type="ARBA" id="ARBA00022898"/>
    </source>
</evidence>
<proteinExistence type="inferred from homology"/>